<sequence>MSLITRQAQAVSSLSKPSQRARDCALSLADDMPWEDYLSPAPMCIAILGQLQLVATKGDFSIRDSAPISGFQHVKCPDSFRACLVQVTNNGWNAFNTAHTKMNQVKLLSGGMPDKIETIFKILVVGTIEEVQQFLLMVLSSVSCDAQKCETLAKAGDAQFLAVVELTSELLEVCTNQEGLSEQKLQQAEAMLAANKNLTDQLAKQEEEQAERVKNLKEASKKAEELFNETVKKVVTCNGQIKYLTEMADEYANMRLSSGGSLAALGRDFNYNLCVQLDAVAHVVTIISSSHVDVSTNKIAALDAATDGDQIRKLQQELLANMTALHAAFVDDVVEQKKGLKREIDARAKQVDQLGSLLPPAPADIKQQVQPAQQTLADDRKQIEQQKEQTLIDAGLEHFF</sequence>
<evidence type="ECO:0000313" key="3">
    <source>
        <dbReference type="Proteomes" id="UP000054350"/>
    </source>
</evidence>
<keyword evidence="1" id="KW-0175">Coiled coil</keyword>
<dbReference type="Proteomes" id="UP000054350">
    <property type="component" value="Unassembled WGS sequence"/>
</dbReference>
<evidence type="ECO:0000313" key="2">
    <source>
        <dbReference type="EMBL" id="KNE72607.1"/>
    </source>
</evidence>
<proteinExistence type="predicted"/>
<keyword evidence="3" id="KW-1185">Reference proteome</keyword>
<dbReference type="OrthoDB" id="5406275at2759"/>
<gene>
    <name evidence="2" type="ORF">AMAG_17050</name>
</gene>
<dbReference type="STRING" id="578462.A0A0L0TCZ2"/>
<dbReference type="eggNOG" id="ENOG502QVK4">
    <property type="taxonomic scope" value="Eukaryota"/>
</dbReference>
<name>A0A0L0TCZ2_ALLM3</name>
<dbReference type="EMBL" id="GG745381">
    <property type="protein sequence ID" value="KNE72607.1"/>
    <property type="molecule type" value="Genomic_DNA"/>
</dbReference>
<protein>
    <submittedName>
        <fullName evidence="2">Uncharacterized protein</fullName>
    </submittedName>
</protein>
<evidence type="ECO:0000256" key="1">
    <source>
        <dbReference type="SAM" id="Coils"/>
    </source>
</evidence>
<dbReference type="AlphaFoldDB" id="A0A0L0TCZ2"/>
<dbReference type="VEuPathDB" id="FungiDB:AMAG_17050"/>
<reference evidence="3" key="2">
    <citation type="submission" date="2009-11" db="EMBL/GenBank/DDBJ databases">
        <title>The Genome Sequence of Allomyces macrogynus strain ATCC 38327.</title>
        <authorList>
            <consortium name="The Broad Institute Genome Sequencing Platform"/>
            <person name="Russ C."/>
            <person name="Cuomo C."/>
            <person name="Shea T."/>
            <person name="Young S.K."/>
            <person name="Zeng Q."/>
            <person name="Koehrsen M."/>
            <person name="Haas B."/>
            <person name="Borodovsky M."/>
            <person name="Guigo R."/>
            <person name="Alvarado L."/>
            <person name="Berlin A."/>
            <person name="Borenstein D."/>
            <person name="Chen Z."/>
            <person name="Engels R."/>
            <person name="Freedman E."/>
            <person name="Gellesch M."/>
            <person name="Goldberg J."/>
            <person name="Griggs A."/>
            <person name="Gujja S."/>
            <person name="Heiman D."/>
            <person name="Hepburn T."/>
            <person name="Howarth C."/>
            <person name="Jen D."/>
            <person name="Larson L."/>
            <person name="Lewis B."/>
            <person name="Mehta T."/>
            <person name="Park D."/>
            <person name="Pearson M."/>
            <person name="Roberts A."/>
            <person name="Saif S."/>
            <person name="Shenoy N."/>
            <person name="Sisk P."/>
            <person name="Stolte C."/>
            <person name="Sykes S."/>
            <person name="Walk T."/>
            <person name="White J."/>
            <person name="Yandava C."/>
            <person name="Burger G."/>
            <person name="Gray M.W."/>
            <person name="Holland P.W.H."/>
            <person name="King N."/>
            <person name="Lang F.B.F."/>
            <person name="Roger A.J."/>
            <person name="Ruiz-Trillo I."/>
            <person name="Lander E."/>
            <person name="Nusbaum C."/>
        </authorList>
    </citation>
    <scope>NUCLEOTIDE SEQUENCE [LARGE SCALE GENOMIC DNA]</scope>
    <source>
        <strain evidence="3">ATCC 38327</strain>
    </source>
</reference>
<organism evidence="2 3">
    <name type="scientific">Allomyces macrogynus (strain ATCC 38327)</name>
    <name type="common">Allomyces javanicus var. macrogynus</name>
    <dbReference type="NCBI Taxonomy" id="578462"/>
    <lineage>
        <taxon>Eukaryota</taxon>
        <taxon>Fungi</taxon>
        <taxon>Fungi incertae sedis</taxon>
        <taxon>Blastocladiomycota</taxon>
        <taxon>Blastocladiomycetes</taxon>
        <taxon>Blastocladiales</taxon>
        <taxon>Blastocladiaceae</taxon>
        <taxon>Allomyces</taxon>
    </lineage>
</organism>
<reference evidence="2 3" key="1">
    <citation type="submission" date="2009-11" db="EMBL/GenBank/DDBJ databases">
        <title>Annotation of Allomyces macrogynus ATCC 38327.</title>
        <authorList>
            <consortium name="The Broad Institute Genome Sequencing Platform"/>
            <person name="Russ C."/>
            <person name="Cuomo C."/>
            <person name="Burger G."/>
            <person name="Gray M.W."/>
            <person name="Holland P.W.H."/>
            <person name="King N."/>
            <person name="Lang F.B.F."/>
            <person name="Roger A.J."/>
            <person name="Ruiz-Trillo I."/>
            <person name="Young S.K."/>
            <person name="Zeng Q."/>
            <person name="Gargeya S."/>
            <person name="Fitzgerald M."/>
            <person name="Haas B."/>
            <person name="Abouelleil A."/>
            <person name="Alvarado L."/>
            <person name="Arachchi H.M."/>
            <person name="Berlin A."/>
            <person name="Chapman S.B."/>
            <person name="Gearin G."/>
            <person name="Goldberg J."/>
            <person name="Griggs A."/>
            <person name="Gujja S."/>
            <person name="Hansen M."/>
            <person name="Heiman D."/>
            <person name="Howarth C."/>
            <person name="Larimer J."/>
            <person name="Lui A."/>
            <person name="MacDonald P.J.P."/>
            <person name="McCowen C."/>
            <person name="Montmayeur A."/>
            <person name="Murphy C."/>
            <person name="Neiman D."/>
            <person name="Pearson M."/>
            <person name="Priest M."/>
            <person name="Roberts A."/>
            <person name="Saif S."/>
            <person name="Shea T."/>
            <person name="Sisk P."/>
            <person name="Stolte C."/>
            <person name="Sykes S."/>
            <person name="Wortman J."/>
            <person name="Nusbaum C."/>
            <person name="Birren B."/>
        </authorList>
    </citation>
    <scope>NUCLEOTIDE SEQUENCE [LARGE SCALE GENOMIC DNA]</scope>
    <source>
        <strain evidence="2 3">ATCC 38327</strain>
    </source>
</reference>
<feature type="coiled-coil region" evidence="1">
    <location>
        <begin position="188"/>
        <end position="233"/>
    </location>
</feature>
<accession>A0A0L0TCZ2</accession>
<dbReference type="PANTHER" id="PTHR33488:SF2">
    <property type="entry name" value="EARLY ENDOSOME ANTIGEN 1-LIKE"/>
    <property type="match status" value="1"/>
</dbReference>
<dbReference type="PANTHER" id="PTHR33488">
    <property type="entry name" value="ZGC:162509"/>
    <property type="match status" value="1"/>
</dbReference>